<evidence type="ECO:0000313" key="3">
    <source>
        <dbReference type="Proteomes" id="UP000019484"/>
    </source>
</evidence>
<dbReference type="GeneID" id="19160452"/>
<dbReference type="RefSeq" id="XP_007724653.1">
    <property type="nucleotide sequence ID" value="XM_007726463.1"/>
</dbReference>
<organism evidence="2 3">
    <name type="scientific">Capronia coronata CBS 617.96</name>
    <dbReference type="NCBI Taxonomy" id="1182541"/>
    <lineage>
        <taxon>Eukaryota</taxon>
        <taxon>Fungi</taxon>
        <taxon>Dikarya</taxon>
        <taxon>Ascomycota</taxon>
        <taxon>Pezizomycotina</taxon>
        <taxon>Eurotiomycetes</taxon>
        <taxon>Chaetothyriomycetidae</taxon>
        <taxon>Chaetothyriales</taxon>
        <taxon>Herpotrichiellaceae</taxon>
        <taxon>Capronia</taxon>
    </lineage>
</organism>
<feature type="region of interest" description="Disordered" evidence="1">
    <location>
        <begin position="423"/>
        <end position="471"/>
    </location>
</feature>
<dbReference type="Proteomes" id="UP000019484">
    <property type="component" value="Unassembled WGS sequence"/>
</dbReference>
<evidence type="ECO:0000256" key="1">
    <source>
        <dbReference type="SAM" id="MobiDB-lite"/>
    </source>
</evidence>
<evidence type="ECO:0000313" key="2">
    <source>
        <dbReference type="EMBL" id="EXJ88647.1"/>
    </source>
</evidence>
<feature type="compositionally biased region" description="Basic and acidic residues" evidence="1">
    <location>
        <begin position="452"/>
        <end position="471"/>
    </location>
</feature>
<feature type="compositionally biased region" description="Polar residues" evidence="1">
    <location>
        <begin position="84"/>
        <end position="97"/>
    </location>
</feature>
<dbReference type="STRING" id="1182541.W9Y726"/>
<keyword evidence="3" id="KW-1185">Reference proteome</keyword>
<feature type="region of interest" description="Disordered" evidence="1">
    <location>
        <begin position="60"/>
        <end position="98"/>
    </location>
</feature>
<dbReference type="HOGENOM" id="CLU_048763_0_0_1"/>
<dbReference type="AlphaFoldDB" id="W9Y726"/>
<accession>W9Y726</accession>
<comment type="caution">
    <text evidence="2">The sequence shown here is derived from an EMBL/GenBank/DDBJ whole genome shotgun (WGS) entry which is preliminary data.</text>
</comment>
<sequence>MLQSLLRQSRTARVPLQNGQIALQRVSVIRQSKPSISRVLTSFIISYCVISTASHLFPKKQDVKPAQADSEQARSRVEGLSKVSGPQQNGLSKSLSGSDFPPDEISIPLLLYIRQRRGPPYRPDDPEWKTFQRLQQDKKLLHDIKVQVAQQTEKQARKQEQLAQFFQVLRPGHMRVNLELVVPLNRPPVYEVPYVVIKPGGEAVLVWRCLPDSFGSRLDRAFHPIILSKAFYHGLKEFWTVSYRITKARLQDRFNPTGNSNGNLGGSASKLSPLYMARPRARPATEEEKEENKLPIRRASESEMKKMLPFLRGEYGEHASRQGYRDAVRSMTYQAAIDSACAVFRLHWAMGQSKAAHTDARDPCHIIGYIEFVGDRGKLRLDVFAVYSPKAKSLIGQPAITKAYGIPDATKWYEPLRRRRPTSGFLLPEQTKKTPALKEQPQSTEDSTTDASDEKERREVGAREEEGDGEK</sequence>
<dbReference type="EMBL" id="AMWN01000004">
    <property type="protein sequence ID" value="EXJ88647.1"/>
    <property type="molecule type" value="Genomic_DNA"/>
</dbReference>
<name>W9Y726_9EURO</name>
<dbReference type="eggNOG" id="ENOG502RG6K">
    <property type="taxonomic scope" value="Eukaryota"/>
</dbReference>
<dbReference type="OrthoDB" id="10261634at2759"/>
<protein>
    <submittedName>
        <fullName evidence="2">Uncharacterized protein</fullName>
    </submittedName>
</protein>
<gene>
    <name evidence="2" type="ORF">A1O1_05578</name>
</gene>
<proteinExistence type="predicted"/>
<reference evidence="2 3" key="1">
    <citation type="submission" date="2013-03" db="EMBL/GenBank/DDBJ databases">
        <title>The Genome Sequence of Capronia coronata CBS 617.96.</title>
        <authorList>
            <consortium name="The Broad Institute Genomics Platform"/>
            <person name="Cuomo C."/>
            <person name="de Hoog S."/>
            <person name="Gorbushina A."/>
            <person name="Walker B."/>
            <person name="Young S.K."/>
            <person name="Zeng Q."/>
            <person name="Gargeya S."/>
            <person name="Fitzgerald M."/>
            <person name="Haas B."/>
            <person name="Abouelleil A."/>
            <person name="Allen A.W."/>
            <person name="Alvarado L."/>
            <person name="Arachchi H.M."/>
            <person name="Berlin A.M."/>
            <person name="Chapman S.B."/>
            <person name="Gainer-Dewar J."/>
            <person name="Goldberg J."/>
            <person name="Griggs A."/>
            <person name="Gujja S."/>
            <person name="Hansen M."/>
            <person name="Howarth C."/>
            <person name="Imamovic A."/>
            <person name="Ireland A."/>
            <person name="Larimer J."/>
            <person name="McCowan C."/>
            <person name="Murphy C."/>
            <person name="Pearson M."/>
            <person name="Poon T.W."/>
            <person name="Priest M."/>
            <person name="Roberts A."/>
            <person name="Saif S."/>
            <person name="Shea T."/>
            <person name="Sisk P."/>
            <person name="Sykes S."/>
            <person name="Wortman J."/>
            <person name="Nusbaum C."/>
            <person name="Birren B."/>
        </authorList>
    </citation>
    <scope>NUCLEOTIDE SEQUENCE [LARGE SCALE GENOMIC DNA]</scope>
    <source>
        <strain evidence="2 3">CBS 617.96</strain>
    </source>
</reference>